<gene>
    <name evidence="1" type="ORF">MNBD_GAMMA08-2365</name>
</gene>
<proteinExistence type="predicted"/>
<reference evidence="1" key="1">
    <citation type="submission" date="2018-06" db="EMBL/GenBank/DDBJ databases">
        <authorList>
            <person name="Zhirakovskaya E."/>
        </authorList>
    </citation>
    <scope>NUCLEOTIDE SEQUENCE</scope>
</reference>
<accession>A0A3B0X6T9</accession>
<dbReference type="EMBL" id="UOFH01000135">
    <property type="protein sequence ID" value="VAW60310.1"/>
    <property type="molecule type" value="Genomic_DNA"/>
</dbReference>
<evidence type="ECO:0000313" key="1">
    <source>
        <dbReference type="EMBL" id="VAW60310.1"/>
    </source>
</evidence>
<sequence length="171" mass="19281">ADELRSISGQNNVTAVGLRLGASLALMASESAKLKKIILWDPVVSGENYLQNIKQLHQQLLDNKNSWFMSPLHANESAKNEWVGYQYSDTFLTSLTHLNLISQSLPKRLRVKLLSTQSSAELNSLNEKYTTEIKNFSHFEIEDVGDWENIMKIDSALLPHGVIKKIVEELS</sequence>
<dbReference type="AlphaFoldDB" id="A0A3B0X6T9"/>
<organism evidence="1">
    <name type="scientific">hydrothermal vent metagenome</name>
    <dbReference type="NCBI Taxonomy" id="652676"/>
    <lineage>
        <taxon>unclassified sequences</taxon>
        <taxon>metagenomes</taxon>
        <taxon>ecological metagenomes</taxon>
    </lineage>
</organism>
<evidence type="ECO:0008006" key="2">
    <source>
        <dbReference type="Google" id="ProtNLM"/>
    </source>
</evidence>
<protein>
    <recommendedName>
        <fullName evidence="2">Alpha/beta hydrolase</fullName>
    </recommendedName>
</protein>
<name>A0A3B0X6T9_9ZZZZ</name>
<feature type="non-terminal residue" evidence="1">
    <location>
        <position position="1"/>
    </location>
</feature>